<dbReference type="Proteomes" id="UP000193040">
    <property type="component" value="Unassembled WGS sequence"/>
</dbReference>
<proteinExistence type="predicted"/>
<comment type="caution">
    <text evidence="2">The sequence shown here is derived from an EMBL/GenBank/DDBJ whole genome shotgun (WGS) entry which is preliminary data.</text>
</comment>
<feature type="domain" description="PhnB-like" evidence="1">
    <location>
        <begin position="5"/>
        <end position="118"/>
    </location>
</feature>
<dbReference type="InterPro" id="IPR028973">
    <property type="entry name" value="PhnB-like"/>
</dbReference>
<dbReference type="STRING" id="1784.VC42_08065"/>
<dbReference type="PIRSF" id="PIRSF021700">
    <property type="entry name" value="3_dmu_93_MTrfase"/>
    <property type="match status" value="1"/>
</dbReference>
<name>A0A1X0YDY3_MYCSI</name>
<dbReference type="CDD" id="cd06588">
    <property type="entry name" value="PhnB_like"/>
    <property type="match status" value="1"/>
</dbReference>
<organism evidence="2 3">
    <name type="scientific">Mycobacterium simiae</name>
    <name type="common">Mycobacterium habana</name>
    <dbReference type="NCBI Taxonomy" id="1784"/>
    <lineage>
        <taxon>Bacteria</taxon>
        <taxon>Bacillati</taxon>
        <taxon>Actinomycetota</taxon>
        <taxon>Actinomycetes</taxon>
        <taxon>Mycobacteriales</taxon>
        <taxon>Mycobacteriaceae</taxon>
        <taxon>Mycobacterium</taxon>
        <taxon>Mycobacterium simiae complex</taxon>
    </lineage>
</organism>
<dbReference type="Gene3D" id="3.10.180.10">
    <property type="entry name" value="2,3-Dihydroxybiphenyl 1,2-Dioxygenase, domain 1"/>
    <property type="match status" value="1"/>
</dbReference>
<reference evidence="2 3" key="1">
    <citation type="submission" date="2017-03" db="EMBL/GenBank/DDBJ databases">
        <title>Genomic insights into Mycobacterium simiae human colonization.</title>
        <authorList>
            <person name="Steffani J.L."/>
            <person name="Brunck M.E."/>
            <person name="Cruz E."/>
            <person name="Montiel R."/>
            <person name="Barona F."/>
        </authorList>
    </citation>
    <scope>NUCLEOTIDE SEQUENCE [LARGE SCALE GENOMIC DNA]</scope>
    <source>
        <strain evidence="2 3">MsiGto</strain>
    </source>
</reference>
<evidence type="ECO:0000259" key="1">
    <source>
        <dbReference type="Pfam" id="PF06983"/>
    </source>
</evidence>
<evidence type="ECO:0000313" key="2">
    <source>
        <dbReference type="EMBL" id="ORJ63184.1"/>
    </source>
</evidence>
<accession>A0A1X0YDY3</accession>
<dbReference type="PANTHER" id="PTHR33990">
    <property type="entry name" value="PROTEIN YJDN-RELATED"/>
    <property type="match status" value="1"/>
</dbReference>
<evidence type="ECO:0000313" key="3">
    <source>
        <dbReference type="Proteomes" id="UP000193040"/>
    </source>
</evidence>
<gene>
    <name evidence="2" type="ORF">B5M45_05695</name>
</gene>
<dbReference type="InterPro" id="IPR029068">
    <property type="entry name" value="Glyas_Bleomycin-R_OHBP_Dase"/>
</dbReference>
<dbReference type="InterPro" id="IPR009725">
    <property type="entry name" value="3_dmu_93_MTrfase"/>
</dbReference>
<dbReference type="SUPFAM" id="SSF54593">
    <property type="entry name" value="Glyoxalase/Bleomycin resistance protein/Dihydroxybiphenyl dioxygenase"/>
    <property type="match status" value="1"/>
</dbReference>
<protein>
    <recommendedName>
        <fullName evidence="1">PhnB-like domain-containing protein</fullName>
    </recommendedName>
</protein>
<dbReference type="PANTHER" id="PTHR33990:SF2">
    <property type="entry name" value="PHNB-LIKE DOMAIN-CONTAINING PROTEIN"/>
    <property type="match status" value="1"/>
</dbReference>
<dbReference type="EMBL" id="MZZM01000011">
    <property type="protein sequence ID" value="ORJ63184.1"/>
    <property type="molecule type" value="Genomic_DNA"/>
</dbReference>
<dbReference type="Pfam" id="PF06983">
    <property type="entry name" value="3-dmu-9_3-mt"/>
    <property type="match status" value="1"/>
</dbReference>
<sequence>MPVPSITPSLWFDHNLEEAATFYTSVFPNSRIEEYNRCTDAGPGEPGTVLSGTFVLDGTRFIGINGGPYFSFSEAVSFTIDCKDQDEVDYYWDRLTDGGTQSQCGWCKDRYGLSWQVVPQRLYELVNHPDPARATAATRAMHGMRKIIVADLERAADEALGGPEG</sequence>
<dbReference type="AlphaFoldDB" id="A0A1X0YDY3"/>
<keyword evidence="3" id="KW-1185">Reference proteome</keyword>